<keyword evidence="3" id="KW-1185">Reference proteome</keyword>
<organism evidence="2 3">
    <name type="scientific">Thiorhodococcus minor</name>
    <dbReference type="NCBI Taxonomy" id="57489"/>
    <lineage>
        <taxon>Bacteria</taxon>
        <taxon>Pseudomonadati</taxon>
        <taxon>Pseudomonadota</taxon>
        <taxon>Gammaproteobacteria</taxon>
        <taxon>Chromatiales</taxon>
        <taxon>Chromatiaceae</taxon>
        <taxon>Thiorhodococcus</taxon>
    </lineage>
</organism>
<sequence>MPYPDTGALTGRIPGASGLEPATSPRTAASPSPGLLKRIHQYRYPVRRKLQCCFFWTANAQKNNAPAYVTAASRLLDEHNLELDVCPGVEKTAAHTLPFNALVDISHEEELRNLAHKAHYHEGRIPVIFCRFAGALGGESDTLGYLVRLENWLPFILINVDKTSEDGVTLLHEIGHASDCGHVKSKKGDLYPNFMSYPPPTRTGILRNQVIRLAKSYFARNA</sequence>
<gene>
    <name evidence="2" type="ORF">G3446_19170</name>
</gene>
<proteinExistence type="predicted"/>
<dbReference type="AlphaFoldDB" id="A0A6M0K4Y8"/>
<accession>A0A6M0K4Y8</accession>
<evidence type="ECO:0000313" key="2">
    <source>
        <dbReference type="EMBL" id="NEV63983.1"/>
    </source>
</evidence>
<reference evidence="2 3" key="1">
    <citation type="submission" date="2020-02" db="EMBL/GenBank/DDBJ databases">
        <title>Genome sequences of Thiorhodococcus mannitoliphagus and Thiorhodococcus minor, purple sulfur photosynthetic bacteria in the gammaproteobacterial family, Chromatiaceae.</title>
        <authorList>
            <person name="Aviles F.A."/>
            <person name="Meyer T.E."/>
            <person name="Kyndt J.A."/>
        </authorList>
    </citation>
    <scope>NUCLEOTIDE SEQUENCE [LARGE SCALE GENOMIC DNA]</scope>
    <source>
        <strain evidence="2 3">DSM 11518</strain>
    </source>
</reference>
<name>A0A6M0K4Y8_9GAMM</name>
<comment type="caution">
    <text evidence="2">The sequence shown here is derived from an EMBL/GenBank/DDBJ whole genome shotgun (WGS) entry which is preliminary data.</text>
</comment>
<evidence type="ECO:0000256" key="1">
    <source>
        <dbReference type="SAM" id="MobiDB-lite"/>
    </source>
</evidence>
<dbReference type="EMBL" id="JAAIJQ010000069">
    <property type="protein sequence ID" value="NEV63983.1"/>
    <property type="molecule type" value="Genomic_DNA"/>
</dbReference>
<evidence type="ECO:0000313" key="3">
    <source>
        <dbReference type="Proteomes" id="UP000483379"/>
    </source>
</evidence>
<dbReference type="RefSeq" id="WP_164454450.1">
    <property type="nucleotide sequence ID" value="NZ_JAAIJQ010000069.1"/>
</dbReference>
<feature type="region of interest" description="Disordered" evidence="1">
    <location>
        <begin position="1"/>
        <end position="32"/>
    </location>
</feature>
<dbReference type="Proteomes" id="UP000483379">
    <property type="component" value="Unassembled WGS sequence"/>
</dbReference>
<protein>
    <submittedName>
        <fullName evidence="2">M3 family oligoendopeptidase</fullName>
    </submittedName>
</protein>